<comment type="caution">
    <text evidence="2">The sequence shown here is derived from an EMBL/GenBank/DDBJ whole genome shotgun (WGS) entry which is preliminary data.</text>
</comment>
<gene>
    <name evidence="2" type="ORF">BCR42DRAFT_422787</name>
</gene>
<accession>A0A1X2I633</accession>
<name>A0A1X2I633_9FUNG</name>
<proteinExistence type="predicted"/>
<evidence type="ECO:0000313" key="3">
    <source>
        <dbReference type="Proteomes" id="UP000193560"/>
    </source>
</evidence>
<evidence type="ECO:0000256" key="1">
    <source>
        <dbReference type="SAM" id="Phobius"/>
    </source>
</evidence>
<dbReference type="AlphaFoldDB" id="A0A1X2I633"/>
<evidence type="ECO:0000313" key="2">
    <source>
        <dbReference type="EMBL" id="ORZ10126.1"/>
    </source>
</evidence>
<feature type="non-terminal residue" evidence="2">
    <location>
        <position position="1"/>
    </location>
</feature>
<keyword evidence="1" id="KW-0812">Transmembrane</keyword>
<keyword evidence="1" id="KW-1133">Transmembrane helix</keyword>
<keyword evidence="3" id="KW-1185">Reference proteome</keyword>
<dbReference type="EMBL" id="MCGE01000025">
    <property type="protein sequence ID" value="ORZ10126.1"/>
    <property type="molecule type" value="Genomic_DNA"/>
</dbReference>
<organism evidence="2 3">
    <name type="scientific">Absidia repens</name>
    <dbReference type="NCBI Taxonomy" id="90262"/>
    <lineage>
        <taxon>Eukaryota</taxon>
        <taxon>Fungi</taxon>
        <taxon>Fungi incertae sedis</taxon>
        <taxon>Mucoromycota</taxon>
        <taxon>Mucoromycotina</taxon>
        <taxon>Mucoromycetes</taxon>
        <taxon>Mucorales</taxon>
        <taxon>Cunninghamellaceae</taxon>
        <taxon>Absidia</taxon>
    </lineage>
</organism>
<keyword evidence="1" id="KW-0472">Membrane</keyword>
<feature type="transmembrane region" description="Helical" evidence="1">
    <location>
        <begin position="28"/>
        <end position="45"/>
    </location>
</feature>
<dbReference type="Proteomes" id="UP000193560">
    <property type="component" value="Unassembled WGS sequence"/>
</dbReference>
<sequence length="84" mass="9940">SSLPWSDAGRSLYFFSRLYEKKLSSMTTYLRFMFVCLKICLYRNLNICIYKRTSLYLCNASSSGHQKTKDLYVVSFLKKFTCIF</sequence>
<reference evidence="2 3" key="1">
    <citation type="submission" date="2016-07" db="EMBL/GenBank/DDBJ databases">
        <title>Pervasive Adenine N6-methylation of Active Genes in Fungi.</title>
        <authorList>
            <consortium name="DOE Joint Genome Institute"/>
            <person name="Mondo S.J."/>
            <person name="Dannebaum R.O."/>
            <person name="Kuo R.C."/>
            <person name="Labutti K."/>
            <person name="Haridas S."/>
            <person name="Kuo A."/>
            <person name="Salamov A."/>
            <person name="Ahrendt S.R."/>
            <person name="Lipzen A."/>
            <person name="Sullivan W."/>
            <person name="Andreopoulos W.B."/>
            <person name="Clum A."/>
            <person name="Lindquist E."/>
            <person name="Daum C."/>
            <person name="Ramamoorthy G.K."/>
            <person name="Gryganskyi A."/>
            <person name="Culley D."/>
            <person name="Magnuson J.K."/>
            <person name="James T.Y."/>
            <person name="O'Malley M.A."/>
            <person name="Stajich J.E."/>
            <person name="Spatafora J.W."/>
            <person name="Visel A."/>
            <person name="Grigoriev I.V."/>
        </authorList>
    </citation>
    <scope>NUCLEOTIDE SEQUENCE [LARGE SCALE GENOMIC DNA]</scope>
    <source>
        <strain evidence="2 3">NRRL 1336</strain>
    </source>
</reference>
<protein>
    <submittedName>
        <fullName evidence="2">Uncharacterized protein</fullName>
    </submittedName>
</protein>